<dbReference type="KEGG" id="fro:AALO17_11950"/>
<evidence type="ECO:0000313" key="5">
    <source>
        <dbReference type="EMBL" id="AMK54329.1"/>
    </source>
</evidence>
<feature type="domain" description="Aromatic amino acid beta-eliminating lyase/threonine aldolase" evidence="4">
    <location>
        <begin position="11"/>
        <end position="292"/>
    </location>
</feature>
<dbReference type="Gene3D" id="3.90.1150.10">
    <property type="entry name" value="Aspartate Aminotransferase, domain 1"/>
    <property type="match status" value="1"/>
</dbReference>
<dbReference type="GO" id="GO:0006520">
    <property type="term" value="P:amino acid metabolic process"/>
    <property type="evidence" value="ECO:0007669"/>
    <property type="project" value="InterPro"/>
</dbReference>
<dbReference type="GeneID" id="78477936"/>
<organism evidence="5 6">
    <name type="scientific">Faecalibaculum rodentium</name>
    <dbReference type="NCBI Taxonomy" id="1702221"/>
    <lineage>
        <taxon>Bacteria</taxon>
        <taxon>Bacillati</taxon>
        <taxon>Bacillota</taxon>
        <taxon>Erysipelotrichia</taxon>
        <taxon>Erysipelotrichales</taxon>
        <taxon>Erysipelotrichaceae</taxon>
        <taxon>Faecalibaculum</taxon>
    </lineage>
</organism>
<dbReference type="Gene3D" id="3.40.640.10">
    <property type="entry name" value="Type I PLP-dependent aspartate aminotransferase-like (Major domain)"/>
    <property type="match status" value="1"/>
</dbReference>
<evidence type="ECO:0000256" key="2">
    <source>
        <dbReference type="ARBA" id="ARBA00006966"/>
    </source>
</evidence>
<dbReference type="PATRIC" id="fig|1702221.3.peg.1152"/>
<dbReference type="InterPro" id="IPR001597">
    <property type="entry name" value="ArAA_b-elim_lyase/Thr_aldolase"/>
</dbReference>
<dbReference type="STRING" id="1702221.AALO17_11950"/>
<dbReference type="Proteomes" id="UP000069771">
    <property type="component" value="Chromosome"/>
</dbReference>
<dbReference type="InterPro" id="IPR015421">
    <property type="entry name" value="PyrdxlP-dep_Trfase_major"/>
</dbReference>
<comment type="cofactor">
    <cofactor evidence="1">
        <name>pyridoxal 5'-phosphate</name>
        <dbReference type="ChEBI" id="CHEBI:597326"/>
    </cofactor>
</comment>
<protein>
    <submittedName>
        <fullName evidence="5">L-threonine aldolase</fullName>
        <ecNumber evidence="5">4.1.2.5</ecNumber>
    </submittedName>
</protein>
<dbReference type="PANTHER" id="PTHR48097:SF5">
    <property type="entry name" value="LOW SPECIFICITY L-THREONINE ALDOLASE"/>
    <property type="match status" value="1"/>
</dbReference>
<dbReference type="InterPro" id="IPR015422">
    <property type="entry name" value="PyrdxlP-dep_Trfase_small"/>
</dbReference>
<gene>
    <name evidence="5" type="ORF">AALO17_11950</name>
</gene>
<dbReference type="EC" id="4.1.2.5" evidence="5"/>
<evidence type="ECO:0000259" key="4">
    <source>
        <dbReference type="Pfam" id="PF01212"/>
    </source>
</evidence>
<sequence length="352" mass="39988">MLFFRNDYGQGCTSRILELLAQANEADNPGYGTDQYCQRARELLASRMPDHDPVIHFLVGGTIVNLTVLRHILRPYEGVYSPDTGHIAVHETGSVEATGHKVITVPNASGKITPAALRKAHSQFQLIFEHMVMPRAVYISNATELGTVYTRKELEDLRAICDEFQLYLIMDGARLGNALESGVDYDLNDLAGWCDAFTIGATKNGALFGEALVIMNRKLQPYFRFTEKQSGAMLAKGWLLGLQFIGLFEDDAWFENARHANELAMTIQNRVKELGYPLLLTSETNQIFVVVTQQEYEYLSTRVDFEIWEQWNDDIIVRFVTSWHTTQEEAEYLCVYLEEARNQDSLPEPEED</sequence>
<accession>A0A140DUK2</accession>
<proteinExistence type="inferred from homology"/>
<dbReference type="InterPro" id="IPR015424">
    <property type="entry name" value="PyrdxlP-dep_Trfase"/>
</dbReference>
<dbReference type="Pfam" id="PF01212">
    <property type="entry name" value="Beta_elim_lyase"/>
    <property type="match status" value="1"/>
</dbReference>
<keyword evidence="3" id="KW-0663">Pyridoxal phosphate</keyword>
<dbReference type="GO" id="GO:0004793">
    <property type="term" value="F:threonine aldolase activity"/>
    <property type="evidence" value="ECO:0007669"/>
    <property type="project" value="UniProtKB-EC"/>
</dbReference>
<dbReference type="PANTHER" id="PTHR48097">
    <property type="entry name" value="L-THREONINE ALDOLASE-RELATED"/>
    <property type="match status" value="1"/>
</dbReference>
<evidence type="ECO:0000256" key="3">
    <source>
        <dbReference type="ARBA" id="ARBA00022898"/>
    </source>
</evidence>
<evidence type="ECO:0000256" key="1">
    <source>
        <dbReference type="ARBA" id="ARBA00001933"/>
    </source>
</evidence>
<evidence type="ECO:0000313" key="6">
    <source>
        <dbReference type="Proteomes" id="UP000069771"/>
    </source>
</evidence>
<dbReference type="AlphaFoldDB" id="A0A140DUK2"/>
<dbReference type="EMBL" id="CP011391">
    <property type="protein sequence ID" value="AMK54329.1"/>
    <property type="molecule type" value="Genomic_DNA"/>
</dbReference>
<keyword evidence="6" id="KW-1185">Reference proteome</keyword>
<keyword evidence="5" id="KW-0456">Lyase</keyword>
<dbReference type="OrthoDB" id="9774495at2"/>
<name>A0A140DUK2_9FIRM</name>
<dbReference type="SUPFAM" id="SSF53383">
    <property type="entry name" value="PLP-dependent transferases"/>
    <property type="match status" value="1"/>
</dbReference>
<comment type="similarity">
    <text evidence="2">Belongs to the threonine aldolase family.</text>
</comment>
<reference evidence="5 6" key="1">
    <citation type="journal article" date="2016" name="Gut Pathog.">
        <title>Whole genome sequencing of "Faecalibaculum rodentium" ALO17, isolated from C57BL/6J laboratory mouse feces.</title>
        <authorList>
            <person name="Lim S."/>
            <person name="Chang D.H."/>
            <person name="Ahn S."/>
            <person name="Kim B.C."/>
        </authorList>
    </citation>
    <scope>NUCLEOTIDE SEQUENCE [LARGE SCALE GENOMIC DNA]</scope>
    <source>
        <strain evidence="5 6">Alo17</strain>
    </source>
</reference>
<dbReference type="RefSeq" id="WP_067556552.1">
    <property type="nucleotide sequence ID" value="NZ_CAMTBT010000001.1"/>
</dbReference>